<gene>
    <name evidence="6" type="ORF">OMW55_04660</name>
</gene>
<dbReference type="InterPro" id="IPR019691">
    <property type="entry name" value="DUF2585"/>
</dbReference>
<reference evidence="6 7" key="1">
    <citation type="submission" date="2022-10" db="EMBL/GenBank/DDBJ databases">
        <title>Sphingomonas sp.</title>
        <authorList>
            <person name="Jin C."/>
        </authorList>
    </citation>
    <scope>NUCLEOTIDE SEQUENCE [LARGE SCALE GENOMIC DNA]</scope>
    <source>
        <strain evidence="6 7">BN140010</strain>
    </source>
</reference>
<protein>
    <submittedName>
        <fullName evidence="6">DUF2585 family protein</fullName>
    </submittedName>
</protein>
<sequence>MSRAAVLAFPQTTFGRPRWSPDADVRFWVAALLSVAVLACWLGLLGRPLAPPSGLRLWSGDLARGNSQQLSDGYSLLHLSFGALIAALMRRYNPRLGGGRLALTVVLSAVVWEAVENLPPVITLFSAPAGAASYHGDSIVNSLGDVVFAGAGFVLARQLSWRGIVALLVGIELACALLIGDGLLWGSLRLAGLA</sequence>
<dbReference type="Proteomes" id="UP001526246">
    <property type="component" value="Unassembled WGS sequence"/>
</dbReference>
<keyword evidence="4 5" id="KW-0472">Membrane</keyword>
<evidence type="ECO:0000256" key="3">
    <source>
        <dbReference type="ARBA" id="ARBA00022989"/>
    </source>
</evidence>
<comment type="caution">
    <text evidence="6">The sequence shown here is derived from an EMBL/GenBank/DDBJ whole genome shotgun (WGS) entry which is preliminary data.</text>
</comment>
<evidence type="ECO:0000256" key="2">
    <source>
        <dbReference type="ARBA" id="ARBA00022692"/>
    </source>
</evidence>
<keyword evidence="1" id="KW-1003">Cell membrane</keyword>
<feature type="transmembrane region" description="Helical" evidence="5">
    <location>
        <begin position="163"/>
        <end position="185"/>
    </location>
</feature>
<dbReference type="RefSeq" id="WP_264881197.1">
    <property type="nucleotide sequence ID" value="NZ_JAPDOB010000001.1"/>
</dbReference>
<organism evidence="6 7">
    <name type="scientific">Sphingomonas arvum</name>
    <dbReference type="NCBI Taxonomy" id="2992113"/>
    <lineage>
        <taxon>Bacteria</taxon>
        <taxon>Pseudomonadati</taxon>
        <taxon>Pseudomonadota</taxon>
        <taxon>Alphaproteobacteria</taxon>
        <taxon>Sphingomonadales</taxon>
        <taxon>Sphingomonadaceae</taxon>
        <taxon>Sphingomonas</taxon>
    </lineage>
</organism>
<evidence type="ECO:0000256" key="1">
    <source>
        <dbReference type="ARBA" id="ARBA00022475"/>
    </source>
</evidence>
<evidence type="ECO:0000256" key="5">
    <source>
        <dbReference type="SAM" id="Phobius"/>
    </source>
</evidence>
<dbReference type="EMBL" id="JAPDOB010000001">
    <property type="protein sequence ID" value="MCW3797097.1"/>
    <property type="molecule type" value="Genomic_DNA"/>
</dbReference>
<keyword evidence="7" id="KW-1185">Reference proteome</keyword>
<feature type="transmembrane region" description="Helical" evidence="5">
    <location>
        <begin position="70"/>
        <end position="89"/>
    </location>
</feature>
<proteinExistence type="predicted"/>
<feature type="transmembrane region" description="Helical" evidence="5">
    <location>
        <begin position="101"/>
        <end position="118"/>
    </location>
</feature>
<keyword evidence="3 5" id="KW-1133">Transmembrane helix</keyword>
<evidence type="ECO:0000313" key="7">
    <source>
        <dbReference type="Proteomes" id="UP001526246"/>
    </source>
</evidence>
<feature type="transmembrane region" description="Helical" evidence="5">
    <location>
        <begin position="138"/>
        <end position="156"/>
    </location>
</feature>
<evidence type="ECO:0000313" key="6">
    <source>
        <dbReference type="EMBL" id="MCW3797097.1"/>
    </source>
</evidence>
<keyword evidence="2 5" id="KW-0812">Transmembrane</keyword>
<feature type="transmembrane region" description="Helical" evidence="5">
    <location>
        <begin position="27"/>
        <end position="50"/>
    </location>
</feature>
<evidence type="ECO:0000256" key="4">
    <source>
        <dbReference type="ARBA" id="ARBA00023136"/>
    </source>
</evidence>
<accession>A0ABT3JDF0</accession>
<dbReference type="Pfam" id="PF10755">
    <property type="entry name" value="DUF2585"/>
    <property type="match status" value="1"/>
</dbReference>
<name>A0ABT3JDF0_9SPHN</name>